<dbReference type="PANTHER" id="PTHR45749:SF21">
    <property type="entry name" value="DUF4371 DOMAIN-CONTAINING PROTEIN"/>
    <property type="match status" value="1"/>
</dbReference>
<dbReference type="SUPFAM" id="SSF53098">
    <property type="entry name" value="Ribonuclease H-like"/>
    <property type="match status" value="1"/>
</dbReference>
<keyword evidence="2" id="KW-1185">Reference proteome</keyword>
<sequence length="579" mass="65692">MLALKLLGVVLTYCLLVVDYSLPLEPELPPNKILTKRIQVIEHSVPVCIYIARYREKYLKRRFVYSSGHPGSYNPSIITNQEAHMIYGNMEGTGSSKEPKERRTTAKKKAKTISDYFSAAPGGNERTIYYDPAQACVSQSVAQITRTPTRTSDDYQAASSPQVSPERHRVPTVVSSTLSKVHEPQAVIHVDPCKKTNISSYMNPHQPKNFEFPKRKFSGQNRSFQAAWFDIFSWLHYDEQLDSVLCFYCAQQNAQGNLRCASKKDQKFISDGFCNWKKSLDKFKQHESSECHKMAIDYAVNFPKNCGNVIDMTNEQSKKLRQTNRRCLLKIIENLQGQAIQGDTDTESNFYQLMKLRGRDDPALLELLKKRGGDKYTSHDIQNEIIEIMAHEVQRDLIKDIGTGFFSIIADEYTDIGNKEQLTLCFRWVDEQLDGHEDFLGFYNIPNIASETIVQAIKDSLIRLQLSLSQCRGQCYDGASNMLGKKSGVAKQIQECEAKALPTHCHGHSLSLGVKDATNNCQILSNTMNNTNEIVKLVKYSPKRENLLGELKENLQYEDEEEEDAAAAGLTKFSATRWT</sequence>
<dbReference type="OrthoDB" id="5983970at2759"/>
<dbReference type="Proteomes" id="UP001152795">
    <property type="component" value="Unassembled WGS sequence"/>
</dbReference>
<accession>A0A6S7KDH4</accession>
<evidence type="ECO:0000313" key="1">
    <source>
        <dbReference type="EMBL" id="CAB4043846.1"/>
    </source>
</evidence>
<organism evidence="1 2">
    <name type="scientific">Paramuricea clavata</name>
    <name type="common">Red gorgonian</name>
    <name type="synonym">Violescent sea-whip</name>
    <dbReference type="NCBI Taxonomy" id="317549"/>
    <lineage>
        <taxon>Eukaryota</taxon>
        <taxon>Metazoa</taxon>
        <taxon>Cnidaria</taxon>
        <taxon>Anthozoa</taxon>
        <taxon>Octocorallia</taxon>
        <taxon>Malacalcyonacea</taxon>
        <taxon>Plexauridae</taxon>
        <taxon>Paramuricea</taxon>
    </lineage>
</organism>
<gene>
    <name evidence="1" type="ORF">PACLA_8A050696</name>
</gene>
<name>A0A6S7KDH4_PARCT</name>
<dbReference type="SMART" id="SM00597">
    <property type="entry name" value="ZnF_TTF"/>
    <property type="match status" value="1"/>
</dbReference>
<dbReference type="EMBL" id="CACRXK020033355">
    <property type="protein sequence ID" value="CAB4043846.1"/>
    <property type="molecule type" value="Genomic_DNA"/>
</dbReference>
<evidence type="ECO:0000313" key="2">
    <source>
        <dbReference type="Proteomes" id="UP001152795"/>
    </source>
</evidence>
<comment type="caution">
    <text evidence="1">The sequence shown here is derived from an EMBL/GenBank/DDBJ whole genome shotgun (WGS) entry which is preliminary data.</text>
</comment>
<proteinExistence type="predicted"/>
<protein>
    <submittedName>
        <fullName evidence="1">Zinc finger MYM-type 1-like</fullName>
    </submittedName>
</protein>
<dbReference type="AlphaFoldDB" id="A0A6S7KDH4"/>
<dbReference type="InterPro" id="IPR006580">
    <property type="entry name" value="Znf_TTF"/>
</dbReference>
<reference evidence="1" key="1">
    <citation type="submission" date="2020-04" db="EMBL/GenBank/DDBJ databases">
        <authorList>
            <person name="Alioto T."/>
            <person name="Alioto T."/>
            <person name="Gomez Garrido J."/>
        </authorList>
    </citation>
    <scope>NUCLEOTIDE SEQUENCE</scope>
    <source>
        <strain evidence="1">A484AB</strain>
    </source>
</reference>
<dbReference type="Pfam" id="PF14291">
    <property type="entry name" value="DUF4371"/>
    <property type="match status" value="1"/>
</dbReference>
<dbReference type="PANTHER" id="PTHR45749">
    <property type="match status" value="1"/>
</dbReference>
<feature type="non-terminal residue" evidence="1">
    <location>
        <position position="1"/>
    </location>
</feature>
<dbReference type="InterPro" id="IPR012337">
    <property type="entry name" value="RNaseH-like_sf"/>
</dbReference>
<dbReference type="InterPro" id="IPR025398">
    <property type="entry name" value="DUF4371"/>
</dbReference>